<evidence type="ECO:0000256" key="1">
    <source>
        <dbReference type="ARBA" id="ARBA00013267"/>
    </source>
</evidence>
<name>A0A5C3NAG5_9AGAM</name>
<dbReference type="EMBL" id="ML213505">
    <property type="protein sequence ID" value="TFK54674.1"/>
    <property type="molecule type" value="Genomic_DNA"/>
</dbReference>
<dbReference type="GO" id="GO:0005524">
    <property type="term" value="F:ATP binding"/>
    <property type="evidence" value="ECO:0007669"/>
    <property type="project" value="UniProtKB-KW"/>
</dbReference>
<dbReference type="GO" id="GO:0032267">
    <property type="term" value="F:tRNA(Ile)-lysidine synthase activity"/>
    <property type="evidence" value="ECO:0007669"/>
    <property type="project" value="UniProtKB-EC"/>
</dbReference>
<dbReference type="STRING" id="5364.A0A5C3NAG5"/>
<dbReference type="HAMAP" id="MF_01161">
    <property type="entry name" value="tRNA_Ile_lys_synt"/>
    <property type="match status" value="1"/>
</dbReference>
<keyword evidence="10" id="KW-1185">Reference proteome</keyword>
<keyword evidence="5" id="KW-0067">ATP-binding</keyword>
<evidence type="ECO:0000256" key="6">
    <source>
        <dbReference type="ARBA" id="ARBA00048539"/>
    </source>
</evidence>
<dbReference type="PANTHER" id="PTHR43033:SF1">
    <property type="entry name" value="TRNA(ILE)-LYSIDINE SYNTHASE-RELATED"/>
    <property type="match status" value="1"/>
</dbReference>
<gene>
    <name evidence="9" type="ORF">OE88DRAFT_1623776</name>
</gene>
<protein>
    <recommendedName>
        <fullName evidence="1">tRNA(Ile)-lysidine synthetase</fullName>
        <ecNumber evidence="1">6.3.4.19</ecNumber>
    </recommendedName>
</protein>
<dbReference type="Gene3D" id="3.40.50.620">
    <property type="entry name" value="HUPs"/>
    <property type="match status" value="1"/>
</dbReference>
<dbReference type="InterPro" id="IPR012094">
    <property type="entry name" value="tRNA_Ile_lys_synt"/>
</dbReference>
<dbReference type="InterPro" id="IPR011063">
    <property type="entry name" value="TilS/TtcA_N"/>
</dbReference>
<comment type="catalytic activity">
    <reaction evidence="6">
        <text>cytidine(34) in tRNA(Ile2) + L-lysine + ATP = lysidine(34) in tRNA(Ile2) + AMP + diphosphate + H(+)</text>
        <dbReference type="Rhea" id="RHEA:43744"/>
        <dbReference type="Rhea" id="RHEA-COMP:10625"/>
        <dbReference type="Rhea" id="RHEA-COMP:10670"/>
        <dbReference type="ChEBI" id="CHEBI:15378"/>
        <dbReference type="ChEBI" id="CHEBI:30616"/>
        <dbReference type="ChEBI" id="CHEBI:32551"/>
        <dbReference type="ChEBI" id="CHEBI:33019"/>
        <dbReference type="ChEBI" id="CHEBI:82748"/>
        <dbReference type="ChEBI" id="CHEBI:83665"/>
        <dbReference type="ChEBI" id="CHEBI:456215"/>
        <dbReference type="EC" id="6.3.4.19"/>
    </reaction>
</comment>
<dbReference type="CDD" id="cd01992">
    <property type="entry name" value="TilS_N"/>
    <property type="match status" value="1"/>
</dbReference>
<dbReference type="GO" id="GO:0008033">
    <property type="term" value="P:tRNA processing"/>
    <property type="evidence" value="ECO:0007669"/>
    <property type="project" value="UniProtKB-KW"/>
</dbReference>
<dbReference type="NCBIfam" id="TIGR02432">
    <property type="entry name" value="lysidine_TilS_N"/>
    <property type="match status" value="1"/>
</dbReference>
<dbReference type="SUPFAM" id="SSF52402">
    <property type="entry name" value="Adenine nucleotide alpha hydrolases-like"/>
    <property type="match status" value="1"/>
</dbReference>
<proteinExistence type="inferred from homology"/>
<feature type="domain" description="tRNA(Ile)-lysidine/2-thiocytidine synthase N-terminal" evidence="8">
    <location>
        <begin position="27"/>
        <end position="233"/>
    </location>
</feature>
<evidence type="ECO:0000256" key="5">
    <source>
        <dbReference type="ARBA" id="ARBA00022840"/>
    </source>
</evidence>
<keyword evidence="4" id="KW-0547">Nucleotide-binding</keyword>
<evidence type="ECO:0000256" key="3">
    <source>
        <dbReference type="ARBA" id="ARBA00022694"/>
    </source>
</evidence>
<accession>A0A5C3NAG5</accession>
<evidence type="ECO:0000313" key="9">
    <source>
        <dbReference type="EMBL" id="TFK54674.1"/>
    </source>
</evidence>
<evidence type="ECO:0000313" key="10">
    <source>
        <dbReference type="Proteomes" id="UP000305948"/>
    </source>
</evidence>
<dbReference type="InterPro" id="IPR012795">
    <property type="entry name" value="tRNA_Ile_lys_synt_N"/>
</dbReference>
<sequence>MPQPISKFEFRLLFAKCAPPQGWSEKLAVANSGGPDSTCLLFLLKRLVEDKAGTGLPTSVVSLTIDHGLQESSSAMADHCSRTSASLGVEHVTRKISWSQPPFPSKPIRSFEKTARDARYHLLFDAMTEVECKTIAFGHHADDQIETALLRMAKGTTEFGAAGMRPCRRWGMGFGDREGSLGWAGIKGMRRWIVRPLLTSRILATCEENDLDYVTDQTNFQPETTIRNAIRHRLSQTSEQGDFPVRPKEAEATERSNERTRPTGSCPPTEGSAELGSQPPARFSIGISLGSARLYQAVQRLSIRREQVDDIVTRSLKRCRHASPPSTVLFTTSLLHSNTDEAVQRAMVLRILRHVSFHPWGSVEAEAHRRTESLDRIVGKLSSLITSNEVKPFAAGGGVLWTPVSLRKDGRFKLLVSKGGPTALGLDKDLHTAWIASRQPPFSKRIGASTQRDPLCLDVSHLVSEDSAAIASQADRELLWDCRFLLRISIGNLAGVINRIQAVRGTQDGELLVEPETRWYLPCLVWRWSGGSTVLARTSWSSLDKHGQKSSAEVVDPANVVSIQEARVLDAL</sequence>
<dbReference type="Proteomes" id="UP000305948">
    <property type="component" value="Unassembled WGS sequence"/>
</dbReference>
<dbReference type="PANTHER" id="PTHR43033">
    <property type="entry name" value="TRNA(ILE)-LYSIDINE SYNTHASE-RELATED"/>
    <property type="match status" value="1"/>
</dbReference>
<evidence type="ECO:0000259" key="8">
    <source>
        <dbReference type="Pfam" id="PF01171"/>
    </source>
</evidence>
<reference evidence="9 10" key="1">
    <citation type="journal article" date="2019" name="Nat. Ecol. Evol.">
        <title>Megaphylogeny resolves global patterns of mushroom evolution.</title>
        <authorList>
            <person name="Varga T."/>
            <person name="Krizsan K."/>
            <person name="Foldi C."/>
            <person name="Dima B."/>
            <person name="Sanchez-Garcia M."/>
            <person name="Sanchez-Ramirez S."/>
            <person name="Szollosi G.J."/>
            <person name="Szarkandi J.G."/>
            <person name="Papp V."/>
            <person name="Albert L."/>
            <person name="Andreopoulos W."/>
            <person name="Angelini C."/>
            <person name="Antonin V."/>
            <person name="Barry K.W."/>
            <person name="Bougher N.L."/>
            <person name="Buchanan P."/>
            <person name="Buyck B."/>
            <person name="Bense V."/>
            <person name="Catcheside P."/>
            <person name="Chovatia M."/>
            <person name="Cooper J."/>
            <person name="Damon W."/>
            <person name="Desjardin D."/>
            <person name="Finy P."/>
            <person name="Geml J."/>
            <person name="Haridas S."/>
            <person name="Hughes K."/>
            <person name="Justo A."/>
            <person name="Karasinski D."/>
            <person name="Kautmanova I."/>
            <person name="Kiss B."/>
            <person name="Kocsube S."/>
            <person name="Kotiranta H."/>
            <person name="LaButti K.M."/>
            <person name="Lechner B.E."/>
            <person name="Liimatainen K."/>
            <person name="Lipzen A."/>
            <person name="Lukacs Z."/>
            <person name="Mihaltcheva S."/>
            <person name="Morgado L.N."/>
            <person name="Niskanen T."/>
            <person name="Noordeloos M.E."/>
            <person name="Ohm R.A."/>
            <person name="Ortiz-Santana B."/>
            <person name="Ovrebo C."/>
            <person name="Racz N."/>
            <person name="Riley R."/>
            <person name="Savchenko A."/>
            <person name="Shiryaev A."/>
            <person name="Soop K."/>
            <person name="Spirin V."/>
            <person name="Szebenyi C."/>
            <person name="Tomsovsky M."/>
            <person name="Tulloss R.E."/>
            <person name="Uehling J."/>
            <person name="Grigoriev I.V."/>
            <person name="Vagvolgyi C."/>
            <person name="Papp T."/>
            <person name="Martin F.M."/>
            <person name="Miettinen O."/>
            <person name="Hibbett D.S."/>
            <person name="Nagy L.G."/>
        </authorList>
    </citation>
    <scope>NUCLEOTIDE SEQUENCE [LARGE SCALE GENOMIC DNA]</scope>
    <source>
        <strain evidence="9 10">OMC1185</strain>
    </source>
</reference>
<dbReference type="InterPro" id="IPR014729">
    <property type="entry name" value="Rossmann-like_a/b/a_fold"/>
</dbReference>
<evidence type="ECO:0000256" key="2">
    <source>
        <dbReference type="ARBA" id="ARBA00022598"/>
    </source>
</evidence>
<dbReference type="AlphaFoldDB" id="A0A5C3NAG5"/>
<evidence type="ECO:0000256" key="7">
    <source>
        <dbReference type="SAM" id="MobiDB-lite"/>
    </source>
</evidence>
<keyword evidence="3" id="KW-0819">tRNA processing</keyword>
<dbReference type="OrthoDB" id="434144at2759"/>
<evidence type="ECO:0000256" key="4">
    <source>
        <dbReference type="ARBA" id="ARBA00022741"/>
    </source>
</evidence>
<keyword evidence="2" id="KW-0436">Ligase</keyword>
<dbReference type="EC" id="6.3.4.19" evidence="1"/>
<feature type="compositionally biased region" description="Basic and acidic residues" evidence="7">
    <location>
        <begin position="245"/>
        <end position="261"/>
    </location>
</feature>
<feature type="region of interest" description="Disordered" evidence="7">
    <location>
        <begin position="234"/>
        <end position="279"/>
    </location>
</feature>
<organism evidence="9 10">
    <name type="scientific">Heliocybe sulcata</name>
    <dbReference type="NCBI Taxonomy" id="5364"/>
    <lineage>
        <taxon>Eukaryota</taxon>
        <taxon>Fungi</taxon>
        <taxon>Dikarya</taxon>
        <taxon>Basidiomycota</taxon>
        <taxon>Agaricomycotina</taxon>
        <taxon>Agaricomycetes</taxon>
        <taxon>Gloeophyllales</taxon>
        <taxon>Gloeophyllaceae</taxon>
        <taxon>Heliocybe</taxon>
    </lineage>
</organism>
<dbReference type="Pfam" id="PF01171">
    <property type="entry name" value="ATP_bind_3"/>
    <property type="match status" value="1"/>
</dbReference>